<accession>A0A9X4NRH3</accession>
<dbReference type="PROSITE" id="PS01124">
    <property type="entry name" value="HTH_ARAC_FAMILY_2"/>
    <property type="match status" value="1"/>
</dbReference>
<dbReference type="GO" id="GO:0043565">
    <property type="term" value="F:sequence-specific DNA binding"/>
    <property type="evidence" value="ECO:0007669"/>
    <property type="project" value="InterPro"/>
</dbReference>
<sequence length="366" mass="39847">MDNKPSHPASSPTEPNTGARGEADSGDLIHRLDAATGRHAQDGAVELRIGILLWPRFPLLSLAGLCDALRHAADVGDQSRQVRCSWSVLGLPGTSITASSGVEIPVQEALRPGEKFDYVAVIGGLLPFMGSVDRRYLDYLRQVDAAGTPLIGICTGTFALAGAGLMKGKLACVHPFHVDDWKRMFPKERYTTNCDYVFDGNRISCAGGMSIIELAAELIRIHCGPDRAAKVVHQMTVSQRSSSSHIARRHALGYASVDSEKLRQAIVLMEKNLSTPLEIGVIARLVDSSSRQLERVFLAETGASPSEFYRNSRLKYGRWLLTTTDSTVNDIAFESGFSDAAHFIRHFQQCYGVAPGRLRKALAKPS</sequence>
<keyword evidence="7" id="KW-1185">Reference proteome</keyword>
<dbReference type="SUPFAM" id="SSF46689">
    <property type="entry name" value="Homeodomain-like"/>
    <property type="match status" value="2"/>
</dbReference>
<dbReference type="InterPro" id="IPR018060">
    <property type="entry name" value="HTH_AraC"/>
</dbReference>
<dbReference type="InterPro" id="IPR002818">
    <property type="entry name" value="DJ-1/PfpI"/>
</dbReference>
<dbReference type="InterPro" id="IPR018062">
    <property type="entry name" value="HTH_AraC-typ_CS"/>
</dbReference>
<dbReference type="Pfam" id="PF12833">
    <property type="entry name" value="HTH_18"/>
    <property type="match status" value="1"/>
</dbReference>
<evidence type="ECO:0000313" key="6">
    <source>
        <dbReference type="EMBL" id="MDG5976042.1"/>
    </source>
</evidence>
<dbReference type="Proteomes" id="UP001152876">
    <property type="component" value="Unassembled WGS sequence"/>
</dbReference>
<dbReference type="SMART" id="SM00342">
    <property type="entry name" value="HTH_ARAC"/>
    <property type="match status" value="1"/>
</dbReference>
<dbReference type="PANTHER" id="PTHR43130:SF3">
    <property type="entry name" value="HTH-TYPE TRANSCRIPTIONAL REGULATOR RV1931C"/>
    <property type="match status" value="1"/>
</dbReference>
<dbReference type="RefSeq" id="WP_084236098.1">
    <property type="nucleotide sequence ID" value="NZ_AOGK01000010.1"/>
</dbReference>
<dbReference type="PANTHER" id="PTHR43130">
    <property type="entry name" value="ARAC-FAMILY TRANSCRIPTIONAL REGULATOR"/>
    <property type="match status" value="1"/>
</dbReference>
<evidence type="ECO:0000259" key="5">
    <source>
        <dbReference type="PROSITE" id="PS01124"/>
    </source>
</evidence>
<dbReference type="AlphaFoldDB" id="A0A9X4NRH3"/>
<dbReference type="InterPro" id="IPR009057">
    <property type="entry name" value="Homeodomain-like_sf"/>
</dbReference>
<name>A0A9X4NRH3_9BURK</name>
<dbReference type="PRINTS" id="PR00032">
    <property type="entry name" value="HTHARAC"/>
</dbReference>
<dbReference type="CDD" id="cd03136">
    <property type="entry name" value="GATase1_AraC_ArgR_like"/>
    <property type="match status" value="1"/>
</dbReference>
<evidence type="ECO:0000256" key="2">
    <source>
        <dbReference type="ARBA" id="ARBA00023125"/>
    </source>
</evidence>
<dbReference type="Pfam" id="PF01965">
    <property type="entry name" value="DJ-1_PfpI"/>
    <property type="match status" value="1"/>
</dbReference>
<dbReference type="PROSITE" id="PS00041">
    <property type="entry name" value="HTH_ARAC_FAMILY_1"/>
    <property type="match status" value="1"/>
</dbReference>
<gene>
    <name evidence="6" type="ORF">H010_12309</name>
</gene>
<dbReference type="InterPro" id="IPR029062">
    <property type="entry name" value="Class_I_gatase-like"/>
</dbReference>
<organism evidence="6 7">
    <name type="scientific">Hydrogenophaga taeniospiralis CCUG 15921</name>
    <dbReference type="NCBI Taxonomy" id="1281780"/>
    <lineage>
        <taxon>Bacteria</taxon>
        <taxon>Pseudomonadati</taxon>
        <taxon>Pseudomonadota</taxon>
        <taxon>Betaproteobacteria</taxon>
        <taxon>Burkholderiales</taxon>
        <taxon>Comamonadaceae</taxon>
        <taxon>Hydrogenophaga</taxon>
    </lineage>
</organism>
<keyword evidence="1" id="KW-0805">Transcription regulation</keyword>
<keyword evidence="2" id="KW-0238">DNA-binding</keyword>
<dbReference type="InterPro" id="IPR052158">
    <property type="entry name" value="INH-QAR"/>
</dbReference>
<evidence type="ECO:0000256" key="1">
    <source>
        <dbReference type="ARBA" id="ARBA00023015"/>
    </source>
</evidence>
<proteinExistence type="predicted"/>
<feature type="region of interest" description="Disordered" evidence="4">
    <location>
        <begin position="1"/>
        <end position="24"/>
    </location>
</feature>
<protein>
    <submittedName>
        <fullName evidence="6">Transcriptional regulator</fullName>
    </submittedName>
</protein>
<keyword evidence="3" id="KW-0804">Transcription</keyword>
<dbReference type="OrthoDB" id="9816344at2"/>
<dbReference type="Gene3D" id="3.40.50.880">
    <property type="match status" value="1"/>
</dbReference>
<dbReference type="Gene3D" id="1.10.10.60">
    <property type="entry name" value="Homeodomain-like"/>
    <property type="match status" value="1"/>
</dbReference>
<evidence type="ECO:0000256" key="3">
    <source>
        <dbReference type="ARBA" id="ARBA00023163"/>
    </source>
</evidence>
<comment type="caution">
    <text evidence="6">The sequence shown here is derived from an EMBL/GenBank/DDBJ whole genome shotgun (WGS) entry which is preliminary data.</text>
</comment>
<feature type="domain" description="HTH araC/xylS-type" evidence="5">
    <location>
        <begin position="263"/>
        <end position="361"/>
    </location>
</feature>
<dbReference type="SUPFAM" id="SSF52317">
    <property type="entry name" value="Class I glutamine amidotransferase-like"/>
    <property type="match status" value="1"/>
</dbReference>
<dbReference type="EMBL" id="AOGK01000010">
    <property type="protein sequence ID" value="MDG5976042.1"/>
    <property type="molecule type" value="Genomic_DNA"/>
</dbReference>
<reference evidence="6" key="1">
    <citation type="submission" date="2013-01" db="EMBL/GenBank/DDBJ databases">
        <title>Genome draft of Hydrogenophaga taeniospiralis 2K1.</title>
        <authorList>
            <person name="Gomila M."/>
            <person name="Lalucat J."/>
        </authorList>
    </citation>
    <scope>NUCLEOTIDE SEQUENCE</scope>
    <source>
        <strain evidence="6">CCUG 15921</strain>
    </source>
</reference>
<dbReference type="InterPro" id="IPR020449">
    <property type="entry name" value="Tscrpt_reg_AraC-type_HTH"/>
</dbReference>
<evidence type="ECO:0000313" key="7">
    <source>
        <dbReference type="Proteomes" id="UP001152876"/>
    </source>
</evidence>
<dbReference type="GO" id="GO:0003700">
    <property type="term" value="F:DNA-binding transcription factor activity"/>
    <property type="evidence" value="ECO:0007669"/>
    <property type="project" value="InterPro"/>
</dbReference>
<evidence type="ECO:0000256" key="4">
    <source>
        <dbReference type="SAM" id="MobiDB-lite"/>
    </source>
</evidence>